<dbReference type="InterPro" id="IPR009061">
    <property type="entry name" value="DNA-bd_dom_put_sf"/>
</dbReference>
<protein>
    <submittedName>
        <fullName evidence="2">Excisionase family DNA binding domain-containing protein</fullName>
    </submittedName>
</protein>
<evidence type="ECO:0000259" key="1">
    <source>
        <dbReference type="Pfam" id="PF12728"/>
    </source>
</evidence>
<dbReference type="Pfam" id="PF12728">
    <property type="entry name" value="HTH_17"/>
    <property type="match status" value="1"/>
</dbReference>
<dbReference type="GO" id="GO:0003677">
    <property type="term" value="F:DNA binding"/>
    <property type="evidence" value="ECO:0007669"/>
    <property type="project" value="InterPro"/>
</dbReference>
<feature type="domain" description="Helix-turn-helix" evidence="1">
    <location>
        <begin position="6"/>
        <end position="51"/>
    </location>
</feature>
<organism evidence="2 3">
    <name type="scientific">Bacillus cereus VD154</name>
    <dbReference type="NCBI Taxonomy" id="1053238"/>
    <lineage>
        <taxon>Bacteria</taxon>
        <taxon>Bacillati</taxon>
        <taxon>Bacillota</taxon>
        <taxon>Bacilli</taxon>
        <taxon>Bacillales</taxon>
        <taxon>Bacillaceae</taxon>
        <taxon>Bacillus</taxon>
        <taxon>Bacillus cereus group</taxon>
    </lineage>
</organism>
<evidence type="ECO:0000313" key="2">
    <source>
        <dbReference type="EMBL" id="EJR65655.1"/>
    </source>
</evidence>
<dbReference type="InterPro" id="IPR041657">
    <property type="entry name" value="HTH_17"/>
</dbReference>
<dbReference type="Proteomes" id="UP000006967">
    <property type="component" value="Unassembled WGS sequence"/>
</dbReference>
<dbReference type="RefSeq" id="WP_000442412.1">
    <property type="nucleotide sequence ID" value="NZ_JH791884.1"/>
</dbReference>
<dbReference type="AlphaFoldDB" id="A0A9W5KS75"/>
<dbReference type="EMBL" id="AHFG01000075">
    <property type="protein sequence ID" value="EJR65655.1"/>
    <property type="molecule type" value="Genomic_DNA"/>
</dbReference>
<sequence>MERSTLTAREAAKYLGVSLDLVYKESIYGSLPCVRIGRRKIFRKESLDRWMIKKEMQCLEGGQTTNI</sequence>
<evidence type="ECO:0000313" key="3">
    <source>
        <dbReference type="Proteomes" id="UP000006967"/>
    </source>
</evidence>
<dbReference type="InterPro" id="IPR010093">
    <property type="entry name" value="SinI_DNA-bd"/>
</dbReference>
<name>A0A9W5KS75_BACCE</name>
<proteinExistence type="predicted"/>
<gene>
    <name evidence="2" type="ORF">IK5_05383</name>
</gene>
<dbReference type="NCBIfam" id="TIGR01764">
    <property type="entry name" value="excise"/>
    <property type="match status" value="1"/>
</dbReference>
<accession>A0A9W5KS75</accession>
<dbReference type="SUPFAM" id="SSF46955">
    <property type="entry name" value="Putative DNA-binding domain"/>
    <property type="match status" value="1"/>
</dbReference>
<reference evidence="2 3" key="1">
    <citation type="submission" date="2012-04" db="EMBL/GenBank/DDBJ databases">
        <title>The Genome Sequence of Bacillus cereus VD154.</title>
        <authorList>
            <consortium name="The Broad Institute Genome Sequencing Platform"/>
            <consortium name="The Broad Institute Genome Sequencing Center for Infectious Disease"/>
            <person name="Feldgarden M."/>
            <person name="Van der Auwera G.A."/>
            <person name="Mahillon J."/>
            <person name="Duprez V."/>
            <person name="Timmery S."/>
            <person name="Mattelet C."/>
            <person name="Dierick K."/>
            <person name="Sun M."/>
            <person name="Yu Z."/>
            <person name="Zhu L."/>
            <person name="Hu X."/>
            <person name="Shank E.B."/>
            <person name="Swiecicka I."/>
            <person name="Hansen B.M."/>
            <person name="Andrup L."/>
            <person name="Young S.K."/>
            <person name="Zeng Q."/>
            <person name="Gargeya S."/>
            <person name="Fitzgerald M."/>
            <person name="Haas B."/>
            <person name="Abouelleil A."/>
            <person name="Alvarado L."/>
            <person name="Arachchi H.M."/>
            <person name="Berlin A."/>
            <person name="Chapman S.B."/>
            <person name="Goldberg J."/>
            <person name="Griggs A."/>
            <person name="Gujja S."/>
            <person name="Hansen M."/>
            <person name="Howarth C."/>
            <person name="Imamovic A."/>
            <person name="Larimer J."/>
            <person name="McCowen C."/>
            <person name="Montmayeur A."/>
            <person name="Murphy C."/>
            <person name="Neiman D."/>
            <person name="Pearson M."/>
            <person name="Priest M."/>
            <person name="Roberts A."/>
            <person name="Saif S."/>
            <person name="Shea T."/>
            <person name="Sisk P."/>
            <person name="Sykes S."/>
            <person name="Wortman J."/>
            <person name="Nusbaum C."/>
            <person name="Birren B."/>
        </authorList>
    </citation>
    <scope>NUCLEOTIDE SEQUENCE [LARGE SCALE GENOMIC DNA]</scope>
    <source>
        <strain evidence="2 3">VD154</strain>
    </source>
</reference>
<comment type="caution">
    <text evidence="2">The sequence shown here is derived from an EMBL/GenBank/DDBJ whole genome shotgun (WGS) entry which is preliminary data.</text>
</comment>